<reference evidence="8 9" key="1">
    <citation type="submission" date="2018-05" db="EMBL/GenBank/DDBJ databases">
        <title>Genomic Encyclopedia of Type Strains, Phase IV (KMG-IV): sequencing the most valuable type-strain genomes for metagenomic binning, comparative biology and taxonomic classification.</title>
        <authorList>
            <person name="Goeker M."/>
        </authorList>
    </citation>
    <scope>NUCLEOTIDE SEQUENCE [LARGE SCALE GENOMIC DNA]</scope>
    <source>
        <strain evidence="8 9">DSM 23606</strain>
    </source>
</reference>
<dbReference type="GO" id="GO:0000271">
    <property type="term" value="P:polysaccharide biosynthetic process"/>
    <property type="evidence" value="ECO:0007669"/>
    <property type="project" value="InterPro"/>
</dbReference>
<evidence type="ECO:0000256" key="6">
    <source>
        <dbReference type="SAM" id="Phobius"/>
    </source>
</evidence>
<sequence length="132" mass="14454">MATTTELWRFGVVGVIGLLIDIGVLYLALAAGCGFYLGRALSFVAAASGTWLCNRLWTFREQRSGRTLWAEWLHYMSLMLVGGALNYALYAALIALSASVRAWPVLAVCAGSLAGMIANFLSAKWLVFRHRH</sequence>
<comment type="similarity">
    <text evidence="2">Belongs to the GtrA family.</text>
</comment>
<dbReference type="InterPro" id="IPR007267">
    <property type="entry name" value="GtrA_DPMS_TM"/>
</dbReference>
<dbReference type="GO" id="GO:0005886">
    <property type="term" value="C:plasma membrane"/>
    <property type="evidence" value="ECO:0007669"/>
    <property type="project" value="TreeGrafter"/>
</dbReference>
<evidence type="ECO:0000256" key="3">
    <source>
        <dbReference type="ARBA" id="ARBA00022692"/>
    </source>
</evidence>
<dbReference type="AlphaFoldDB" id="A0A317N1Y6"/>
<gene>
    <name evidence="8" type="ORF">C7443_101404</name>
</gene>
<comment type="subcellular location">
    <subcellularLocation>
        <location evidence="1">Membrane</location>
        <topology evidence="1">Multi-pass membrane protein</topology>
    </subcellularLocation>
</comment>
<protein>
    <submittedName>
        <fullName evidence="8">Putative flippase GtrA</fullName>
    </submittedName>
</protein>
<keyword evidence="3 6" id="KW-0812">Transmembrane</keyword>
<organism evidence="8 9">
    <name type="scientific">Plasticicumulans acidivorans</name>
    <dbReference type="NCBI Taxonomy" id="886464"/>
    <lineage>
        <taxon>Bacteria</taxon>
        <taxon>Pseudomonadati</taxon>
        <taxon>Pseudomonadota</taxon>
        <taxon>Gammaproteobacteria</taxon>
        <taxon>Candidatus Competibacteraceae</taxon>
        <taxon>Plasticicumulans</taxon>
    </lineage>
</organism>
<dbReference type="Proteomes" id="UP000246569">
    <property type="component" value="Unassembled WGS sequence"/>
</dbReference>
<comment type="caution">
    <text evidence="8">The sequence shown here is derived from an EMBL/GenBank/DDBJ whole genome shotgun (WGS) entry which is preliminary data.</text>
</comment>
<keyword evidence="5 6" id="KW-0472">Membrane</keyword>
<feature type="transmembrane region" description="Helical" evidence="6">
    <location>
        <begin position="7"/>
        <end position="29"/>
    </location>
</feature>
<evidence type="ECO:0000259" key="7">
    <source>
        <dbReference type="Pfam" id="PF04138"/>
    </source>
</evidence>
<dbReference type="OrthoDB" id="7926501at2"/>
<evidence type="ECO:0000313" key="8">
    <source>
        <dbReference type="EMBL" id="PWV65918.1"/>
    </source>
</evidence>
<feature type="transmembrane region" description="Helical" evidence="6">
    <location>
        <begin position="75"/>
        <end position="96"/>
    </location>
</feature>
<evidence type="ECO:0000256" key="4">
    <source>
        <dbReference type="ARBA" id="ARBA00022989"/>
    </source>
</evidence>
<keyword evidence="4 6" id="KW-1133">Transmembrane helix</keyword>
<evidence type="ECO:0000313" key="9">
    <source>
        <dbReference type="Proteomes" id="UP000246569"/>
    </source>
</evidence>
<evidence type="ECO:0000256" key="1">
    <source>
        <dbReference type="ARBA" id="ARBA00004141"/>
    </source>
</evidence>
<evidence type="ECO:0000256" key="2">
    <source>
        <dbReference type="ARBA" id="ARBA00009399"/>
    </source>
</evidence>
<keyword evidence="9" id="KW-1185">Reference proteome</keyword>
<name>A0A317N1Y6_9GAMM</name>
<proteinExistence type="inferred from homology"/>
<dbReference type="RefSeq" id="WP_110016899.1">
    <property type="nucleotide sequence ID" value="NZ_QGTJ01000001.1"/>
</dbReference>
<dbReference type="EMBL" id="QGTJ01000001">
    <property type="protein sequence ID" value="PWV65918.1"/>
    <property type="molecule type" value="Genomic_DNA"/>
</dbReference>
<feature type="transmembrane region" description="Helical" evidence="6">
    <location>
        <begin position="35"/>
        <end position="54"/>
    </location>
</feature>
<feature type="domain" description="GtrA/DPMS transmembrane" evidence="7">
    <location>
        <begin position="9"/>
        <end position="128"/>
    </location>
</feature>
<dbReference type="Pfam" id="PF04138">
    <property type="entry name" value="GtrA_DPMS_TM"/>
    <property type="match status" value="1"/>
</dbReference>
<accession>A0A317N1Y6</accession>
<dbReference type="PANTHER" id="PTHR38459">
    <property type="entry name" value="PROPHAGE BACTOPRENOL-LINKED GLUCOSE TRANSLOCASE HOMOLOG"/>
    <property type="match status" value="1"/>
</dbReference>
<dbReference type="PANTHER" id="PTHR38459:SF1">
    <property type="entry name" value="PROPHAGE BACTOPRENOL-LINKED GLUCOSE TRANSLOCASE HOMOLOG"/>
    <property type="match status" value="1"/>
</dbReference>
<dbReference type="InterPro" id="IPR051401">
    <property type="entry name" value="GtrA_CellWall_Glycosyl"/>
</dbReference>
<feature type="transmembrane region" description="Helical" evidence="6">
    <location>
        <begin position="102"/>
        <end position="127"/>
    </location>
</feature>
<evidence type="ECO:0000256" key="5">
    <source>
        <dbReference type="ARBA" id="ARBA00023136"/>
    </source>
</evidence>